<protein>
    <submittedName>
        <fullName evidence="2">Sialate O-acetylesterase-like</fullName>
    </submittedName>
</protein>
<dbReference type="Ensembl" id="ENSLBET00000015937.1">
    <property type="protein sequence ID" value="ENSLBEP00000015028.1"/>
    <property type="gene ID" value="ENSLBEG00000011724.1"/>
</dbReference>
<dbReference type="GO" id="GO:0005975">
    <property type="term" value="P:carbohydrate metabolic process"/>
    <property type="evidence" value="ECO:0007669"/>
    <property type="project" value="TreeGrafter"/>
</dbReference>
<evidence type="ECO:0000313" key="2">
    <source>
        <dbReference type="Ensembl" id="ENSLBEP00000015028.1"/>
    </source>
</evidence>
<dbReference type="PANTHER" id="PTHR22901:SF0">
    <property type="entry name" value="SIALATE O-ACETYLESTERASE"/>
    <property type="match status" value="1"/>
</dbReference>
<reference evidence="2" key="2">
    <citation type="submission" date="2025-09" db="UniProtKB">
        <authorList>
            <consortium name="Ensembl"/>
        </authorList>
    </citation>
    <scope>IDENTIFICATION</scope>
</reference>
<feature type="chain" id="PRO_5018630296" evidence="1">
    <location>
        <begin position="21"/>
        <end position="181"/>
    </location>
</feature>
<accession>A0A3Q3F657</accession>
<dbReference type="InParanoid" id="A0A3Q3F657"/>
<sequence>MAVTLFVLFVLLLSSHEADGILRFASYYGDHMVLQKSPERAVLWGYGPEDAHVFLLLIGPTNQKASPVNVTKGIWRVTIDPVEAGGPYTVIVATENSTATLTDVLFGDVWLCGGQSNMYFNMSQIFNASEELAIAAKFPHVRTFMAGLIESKTELTDLTKVELPWAVPTEGLSGQGLIIYS</sequence>
<evidence type="ECO:0000313" key="3">
    <source>
        <dbReference type="Proteomes" id="UP000261660"/>
    </source>
</evidence>
<proteinExistence type="predicted"/>
<dbReference type="AlphaFoldDB" id="A0A3Q3F657"/>
<dbReference type="GeneTree" id="ENSGT00390000010608"/>
<keyword evidence="3" id="KW-1185">Reference proteome</keyword>
<dbReference type="InterPro" id="IPR039329">
    <property type="entry name" value="SIAE"/>
</dbReference>
<keyword evidence="1" id="KW-0732">Signal</keyword>
<name>A0A3Q3F657_9LABR</name>
<feature type="signal peptide" evidence="1">
    <location>
        <begin position="1"/>
        <end position="20"/>
    </location>
</feature>
<dbReference type="Proteomes" id="UP000261660">
    <property type="component" value="Unplaced"/>
</dbReference>
<reference evidence="2" key="1">
    <citation type="submission" date="2025-08" db="UniProtKB">
        <authorList>
            <consortium name="Ensembl"/>
        </authorList>
    </citation>
    <scope>IDENTIFICATION</scope>
</reference>
<dbReference type="PANTHER" id="PTHR22901">
    <property type="entry name" value="SIALATE O-ACETYLESTERASE"/>
    <property type="match status" value="1"/>
</dbReference>
<dbReference type="SUPFAM" id="SSF52266">
    <property type="entry name" value="SGNH hydrolase"/>
    <property type="match status" value="1"/>
</dbReference>
<evidence type="ECO:0000256" key="1">
    <source>
        <dbReference type="SAM" id="SignalP"/>
    </source>
</evidence>
<organism evidence="2 3">
    <name type="scientific">Labrus bergylta</name>
    <name type="common">ballan wrasse</name>
    <dbReference type="NCBI Taxonomy" id="56723"/>
    <lineage>
        <taxon>Eukaryota</taxon>
        <taxon>Metazoa</taxon>
        <taxon>Chordata</taxon>
        <taxon>Craniata</taxon>
        <taxon>Vertebrata</taxon>
        <taxon>Euteleostomi</taxon>
        <taxon>Actinopterygii</taxon>
        <taxon>Neopterygii</taxon>
        <taxon>Teleostei</taxon>
        <taxon>Neoteleostei</taxon>
        <taxon>Acanthomorphata</taxon>
        <taxon>Eupercaria</taxon>
        <taxon>Labriformes</taxon>
        <taxon>Labridae</taxon>
        <taxon>Labrus</taxon>
    </lineage>
</organism>
<dbReference type="GO" id="GO:0001681">
    <property type="term" value="F:sialate O-acetylesterase activity"/>
    <property type="evidence" value="ECO:0007669"/>
    <property type="project" value="InterPro"/>
</dbReference>